<comment type="caution">
    <text evidence="1">The sequence shown here is derived from an EMBL/GenBank/DDBJ whole genome shotgun (WGS) entry which is preliminary data.</text>
</comment>
<dbReference type="AlphaFoldDB" id="A0A5B7DEH5"/>
<gene>
    <name evidence="1" type="ORF">E2C01_012380</name>
</gene>
<accession>A0A5B7DEH5</accession>
<dbReference type="EMBL" id="VSRR010000773">
    <property type="protein sequence ID" value="MPC19465.1"/>
    <property type="molecule type" value="Genomic_DNA"/>
</dbReference>
<dbReference type="Proteomes" id="UP000324222">
    <property type="component" value="Unassembled WGS sequence"/>
</dbReference>
<sequence>MGKLWWCLRRRKGSDPAASTTTTTTSTTISTFRGALHPFHLVLPLESLPPRPGLSSAPSSVENTSGKFRHFLHRFCGRCSQGNSNNNNNNNNNNNKRVLHARVGVRQAWWWLSGRLSGLPSDCERGVPRQLPRLKRSFSSVGVALGGHRTLTASR</sequence>
<organism evidence="1 2">
    <name type="scientific">Portunus trituberculatus</name>
    <name type="common">Swimming crab</name>
    <name type="synonym">Neptunus trituberculatus</name>
    <dbReference type="NCBI Taxonomy" id="210409"/>
    <lineage>
        <taxon>Eukaryota</taxon>
        <taxon>Metazoa</taxon>
        <taxon>Ecdysozoa</taxon>
        <taxon>Arthropoda</taxon>
        <taxon>Crustacea</taxon>
        <taxon>Multicrustacea</taxon>
        <taxon>Malacostraca</taxon>
        <taxon>Eumalacostraca</taxon>
        <taxon>Eucarida</taxon>
        <taxon>Decapoda</taxon>
        <taxon>Pleocyemata</taxon>
        <taxon>Brachyura</taxon>
        <taxon>Eubrachyura</taxon>
        <taxon>Portunoidea</taxon>
        <taxon>Portunidae</taxon>
        <taxon>Portuninae</taxon>
        <taxon>Portunus</taxon>
    </lineage>
</organism>
<proteinExistence type="predicted"/>
<reference evidence="1 2" key="1">
    <citation type="submission" date="2019-05" db="EMBL/GenBank/DDBJ databases">
        <title>Another draft genome of Portunus trituberculatus and its Hox gene families provides insights of decapod evolution.</title>
        <authorList>
            <person name="Jeong J.-H."/>
            <person name="Song I."/>
            <person name="Kim S."/>
            <person name="Choi T."/>
            <person name="Kim D."/>
            <person name="Ryu S."/>
            <person name="Kim W."/>
        </authorList>
    </citation>
    <scope>NUCLEOTIDE SEQUENCE [LARGE SCALE GENOMIC DNA]</scope>
    <source>
        <tissue evidence="1">Muscle</tissue>
    </source>
</reference>
<evidence type="ECO:0000313" key="1">
    <source>
        <dbReference type="EMBL" id="MPC19465.1"/>
    </source>
</evidence>
<evidence type="ECO:0000313" key="2">
    <source>
        <dbReference type="Proteomes" id="UP000324222"/>
    </source>
</evidence>
<name>A0A5B7DEH5_PORTR</name>
<protein>
    <submittedName>
        <fullName evidence="1">Uncharacterized protein</fullName>
    </submittedName>
</protein>
<keyword evidence="2" id="KW-1185">Reference proteome</keyword>